<sequence length="390" mass="38357">MVMDFAALPPEITSTLVWTGPGSAPLMAAATAYANLAAEVSTTATSWESIITTLTTDAWTGGGSSAAAAAAQPIVTYLTDTAAALEQASAAASSSAAAFEAAYAGVVSPALVFTNRAEFAAALAAVPFSLPQLMELEVEYNEMWVQDATAMTAYQAASDMAAGMLQPVTPLATTTDPAALGANDAVQAADFAPQALSAFDLSSLTDALQIPFSSNNLLQSIDGFLGTPSVFNAINGAVNTSAWFVMTAIPTAVSLGHTLAGAAVPAAAVSDVVPAGAGGIIEGSVVSSVSPMAGAGGLGSAATASLGNASTVSRLSVPASWAANAAPATQLEAATAPLEGSGWTAATEEASVMGAPGMPGMVAGAKGAGAFGSGPRYGFKPIVMPKQVVV</sequence>
<protein>
    <recommendedName>
        <fullName evidence="6">PPE family protein</fullName>
    </recommendedName>
</protein>
<feature type="domain" description="PPE" evidence="2">
    <location>
        <begin position="4"/>
        <end position="163"/>
    </location>
</feature>
<name>A0A1X1UEZ4_MYCFL</name>
<reference evidence="4 5" key="1">
    <citation type="submission" date="2016-01" db="EMBL/GenBank/DDBJ databases">
        <title>The new phylogeny of the genus Mycobacterium.</title>
        <authorList>
            <person name="Tarcisio F."/>
            <person name="Conor M."/>
            <person name="Antonella G."/>
            <person name="Elisabetta G."/>
            <person name="Giulia F.S."/>
            <person name="Sara T."/>
            <person name="Anna F."/>
            <person name="Clotilde B."/>
            <person name="Roberto B."/>
            <person name="Veronica D.S."/>
            <person name="Fabio R."/>
            <person name="Monica P."/>
            <person name="Olivier J."/>
            <person name="Enrico T."/>
            <person name="Nicola S."/>
        </authorList>
    </citation>
    <scope>NUCLEOTIDE SEQUENCE [LARGE SCALE GENOMIC DNA]</scope>
    <source>
        <strain evidence="4 5">DSM 44852</strain>
    </source>
</reference>
<dbReference type="AlphaFoldDB" id="A0A1X1UEZ4"/>
<organism evidence="4 5">
    <name type="scientific">Mycobacterium florentinum</name>
    <dbReference type="NCBI Taxonomy" id="292462"/>
    <lineage>
        <taxon>Bacteria</taxon>
        <taxon>Bacillati</taxon>
        <taxon>Actinomycetota</taxon>
        <taxon>Actinomycetes</taxon>
        <taxon>Mycobacteriales</taxon>
        <taxon>Mycobacteriaceae</taxon>
        <taxon>Mycobacterium</taxon>
        <taxon>Mycobacterium simiae complex</taxon>
    </lineage>
</organism>
<dbReference type="PANTHER" id="PTHR46766">
    <property type="entry name" value="GLUTAMINE-RICH PROTEIN 2"/>
    <property type="match status" value="1"/>
</dbReference>
<evidence type="ECO:0000313" key="5">
    <source>
        <dbReference type="Proteomes" id="UP000193010"/>
    </source>
</evidence>
<gene>
    <name evidence="4" type="ORF">AWC05_16475</name>
</gene>
<dbReference type="Pfam" id="PF12484">
    <property type="entry name" value="PPE-SVP"/>
    <property type="match status" value="1"/>
</dbReference>
<dbReference type="GO" id="GO:0052572">
    <property type="term" value="P:response to host immune response"/>
    <property type="evidence" value="ECO:0007669"/>
    <property type="project" value="TreeGrafter"/>
</dbReference>
<dbReference type="Pfam" id="PF00823">
    <property type="entry name" value="PPE"/>
    <property type="match status" value="1"/>
</dbReference>
<evidence type="ECO:0000259" key="2">
    <source>
        <dbReference type="Pfam" id="PF00823"/>
    </source>
</evidence>
<evidence type="ECO:0000313" key="4">
    <source>
        <dbReference type="EMBL" id="ORV55403.1"/>
    </source>
</evidence>
<dbReference type="PANTHER" id="PTHR46766:SF1">
    <property type="entry name" value="GLUTAMINE-RICH PROTEIN 2"/>
    <property type="match status" value="1"/>
</dbReference>
<proteinExistence type="inferred from homology"/>
<comment type="similarity">
    <text evidence="1">Belongs to the mycobacterial PPE family.</text>
</comment>
<dbReference type="InterPro" id="IPR000030">
    <property type="entry name" value="PPE_dom"/>
</dbReference>
<dbReference type="SUPFAM" id="SSF140459">
    <property type="entry name" value="PE/PPE dimer-like"/>
    <property type="match status" value="1"/>
</dbReference>
<dbReference type="Proteomes" id="UP000193010">
    <property type="component" value="Unassembled WGS sequence"/>
</dbReference>
<feature type="domain" description="PPE family C-terminal" evidence="3">
    <location>
        <begin position="303"/>
        <end position="386"/>
    </location>
</feature>
<dbReference type="STRING" id="292462.AWC05_16475"/>
<dbReference type="InterPro" id="IPR038332">
    <property type="entry name" value="PPE_sf"/>
</dbReference>
<dbReference type="EMBL" id="LQOV01000007">
    <property type="protein sequence ID" value="ORV55403.1"/>
    <property type="molecule type" value="Genomic_DNA"/>
</dbReference>
<keyword evidence="5" id="KW-1185">Reference proteome</keyword>
<evidence type="ECO:0008006" key="6">
    <source>
        <dbReference type="Google" id="ProtNLM"/>
    </source>
</evidence>
<comment type="caution">
    <text evidence="4">The sequence shown here is derived from an EMBL/GenBank/DDBJ whole genome shotgun (WGS) entry which is preliminary data.</text>
</comment>
<evidence type="ECO:0000259" key="3">
    <source>
        <dbReference type="Pfam" id="PF12484"/>
    </source>
</evidence>
<dbReference type="Gene3D" id="1.20.1260.20">
    <property type="entry name" value="PPE superfamily"/>
    <property type="match status" value="1"/>
</dbReference>
<dbReference type="OrthoDB" id="4753710at2"/>
<dbReference type="InterPro" id="IPR022171">
    <property type="entry name" value="PPE_C"/>
</dbReference>
<accession>A0A1X1UEZ4</accession>
<evidence type="ECO:0000256" key="1">
    <source>
        <dbReference type="ARBA" id="ARBA00010652"/>
    </source>
</evidence>